<keyword evidence="1" id="KW-1133">Transmembrane helix</keyword>
<dbReference type="Gene3D" id="1.20.1640.10">
    <property type="entry name" value="Multidrug efflux transporter AcrB transmembrane domain"/>
    <property type="match status" value="2"/>
</dbReference>
<dbReference type="Proteomes" id="UP000252558">
    <property type="component" value="Unassembled WGS sequence"/>
</dbReference>
<evidence type="ECO:0000256" key="1">
    <source>
        <dbReference type="SAM" id="Phobius"/>
    </source>
</evidence>
<dbReference type="SUPFAM" id="SSF82693">
    <property type="entry name" value="Multidrug efflux transporter AcrB pore domain, PN1, PN2, PC1 and PC2 subdomains"/>
    <property type="match status" value="2"/>
</dbReference>
<dbReference type="RefSeq" id="WP_114337135.1">
    <property type="nucleotide sequence ID" value="NZ_QPID01000002.1"/>
</dbReference>
<evidence type="ECO:0000313" key="2">
    <source>
        <dbReference type="EMBL" id="RCU51706.1"/>
    </source>
</evidence>
<dbReference type="GO" id="GO:0042910">
    <property type="term" value="F:xenobiotic transmembrane transporter activity"/>
    <property type="evidence" value="ECO:0007669"/>
    <property type="project" value="TreeGrafter"/>
</dbReference>
<dbReference type="SUPFAM" id="SSF82714">
    <property type="entry name" value="Multidrug efflux transporter AcrB TolC docking domain, DN and DC subdomains"/>
    <property type="match status" value="2"/>
</dbReference>
<gene>
    <name evidence="2" type="ORF">DU002_04340</name>
</gene>
<reference evidence="2 3" key="1">
    <citation type="submission" date="2018-07" db="EMBL/GenBank/DDBJ databases">
        <title>Corallincola holothuriorum sp. nov., a new facultative anaerobe isolated from sea cucumber Apostichopus japonicus.</title>
        <authorList>
            <person name="Xia H."/>
        </authorList>
    </citation>
    <scope>NUCLEOTIDE SEQUENCE [LARGE SCALE GENOMIC DNA]</scope>
    <source>
        <strain evidence="2 3">C4</strain>
    </source>
</reference>
<feature type="transmembrane region" description="Helical" evidence="1">
    <location>
        <begin position="525"/>
        <end position="543"/>
    </location>
</feature>
<dbReference type="SUPFAM" id="SSF82866">
    <property type="entry name" value="Multidrug efflux transporter AcrB transmembrane domain"/>
    <property type="match status" value="2"/>
</dbReference>
<name>A0A368NNG6_9GAMM</name>
<dbReference type="AlphaFoldDB" id="A0A368NNG6"/>
<keyword evidence="1" id="KW-0812">Transmembrane</keyword>
<proteinExistence type="predicted"/>
<feature type="transmembrane region" description="Helical" evidence="1">
    <location>
        <begin position="431"/>
        <end position="451"/>
    </location>
</feature>
<dbReference type="PANTHER" id="PTHR32063:SF18">
    <property type="entry name" value="CATION EFFLUX SYSTEM PROTEIN"/>
    <property type="match status" value="1"/>
</dbReference>
<dbReference type="Pfam" id="PF00873">
    <property type="entry name" value="ACR_tran"/>
    <property type="match status" value="1"/>
</dbReference>
<feature type="transmembrane region" description="Helical" evidence="1">
    <location>
        <begin position="387"/>
        <end position="410"/>
    </location>
</feature>
<dbReference type="Gene3D" id="3.30.70.1440">
    <property type="entry name" value="Multidrug efflux transporter AcrB pore domain"/>
    <property type="match status" value="1"/>
</dbReference>
<feature type="transmembrane region" description="Helical" evidence="1">
    <location>
        <begin position="914"/>
        <end position="934"/>
    </location>
</feature>
<dbReference type="PRINTS" id="PR00702">
    <property type="entry name" value="ACRIFLAVINRP"/>
</dbReference>
<dbReference type="Gene3D" id="3.30.70.1430">
    <property type="entry name" value="Multidrug efflux transporter AcrB pore domain"/>
    <property type="match status" value="2"/>
</dbReference>
<sequence length="1029" mass="112737">MIRTLVENGRLTALAIVLLIVAGLGALNQLPRTEDPRITNRHASVITHYPGASAERVEALISEPMESKLRTLPEMDEITSVSRPGISIVKLKLRDDIYHSTPIWSQVRDEIAEVAFSLPQGALAPRLDDDKGYAFTTLIGLTWQGEGETNLAIVQRYARELQDQLRNLHGTDYVELYGQPQEEILVEIDPHAAAAMQYSAAEVAQLIGAADAKISAGELVNKHNKLQVELTGALDSLERIRQIPLRSDQRGFIYHLGDLADISRQLQSPDAQRVLLAGERGIVVAARMLPNERVDLWSQDLRDKLAQFKQQLPGNIELTMLFEQQEYTDWRLGELLLNVLEGFVIISLVLFLTLGFRAAMIVATALPLTVMFTLTCMNYIGLPIHQMSVTGLVVALGIMVDNAIVMVDAIQQRRQKGMSALAAVKASVQHFWLPLLGSTLTTVLAFSPIVMMPGPAGEFVGGIAYSVILSLIGSYIISHTLVAGLAGRFIRAGEETHHWWQHGLAFHRTSQWFNRSLRWTLQRPVLTLLVMTILPFSGFYAASKLTEQFFPPSDRDMFQVELYLPAQASIDATTRVAESVSAAIAGEQDIKNLHWFIGENAPSFYYNMVPRQQGAQNYAQAMVTTTNMDAANRLIPALQRKLDDLFPQAQILVRKLEQGPPFNAPVELRIYGPNLDTLKTLGDQARRIMLETPQVIHARATLQPGTPKVWLNVDEDSSRLSGLTLTQIANQLQNGLTGAVRGSILETTESVPVRVRVSGEQRSNLHRLTELRLSSPEHPHPIALTSIATASLKPSRGAIPHRNGERVNIIEGYLRADILPSEVLNAFKQRLAEAELELPAGYRFEYGGESAKRNKAVGNLLANVGFLGILLVTVIVVSFNSFRMTTVILFSAIQAAGLGLLSVFLGGYPFGFTVIIALLGLMGLAINAAIVILAEFKADPQALAGDLDAIRHAVQSCSRHISSTTITTVGGFMPLLLAGGGFWPPFAVAIAGGTALTALLSFYFVPSAFVLLRRIKPFCKNSEAATANA</sequence>
<accession>A0A368NNG6</accession>
<comment type="caution">
    <text evidence="2">The sequence shown here is derived from an EMBL/GenBank/DDBJ whole genome shotgun (WGS) entry which is preliminary data.</text>
</comment>
<dbReference type="OrthoDB" id="9757940at2"/>
<dbReference type="EMBL" id="QPID01000002">
    <property type="protein sequence ID" value="RCU51706.1"/>
    <property type="molecule type" value="Genomic_DNA"/>
</dbReference>
<dbReference type="GO" id="GO:0005886">
    <property type="term" value="C:plasma membrane"/>
    <property type="evidence" value="ECO:0007669"/>
    <property type="project" value="TreeGrafter"/>
</dbReference>
<organism evidence="2 3">
    <name type="scientific">Corallincola holothuriorum</name>
    <dbReference type="NCBI Taxonomy" id="2282215"/>
    <lineage>
        <taxon>Bacteria</taxon>
        <taxon>Pseudomonadati</taxon>
        <taxon>Pseudomonadota</taxon>
        <taxon>Gammaproteobacteria</taxon>
        <taxon>Alteromonadales</taxon>
        <taxon>Psychromonadaceae</taxon>
        <taxon>Corallincola</taxon>
    </lineage>
</organism>
<evidence type="ECO:0000313" key="3">
    <source>
        <dbReference type="Proteomes" id="UP000252558"/>
    </source>
</evidence>
<dbReference type="PANTHER" id="PTHR32063">
    <property type="match status" value="1"/>
</dbReference>
<dbReference type="Gene3D" id="3.30.70.1320">
    <property type="entry name" value="Multidrug efflux transporter AcrB pore domain like"/>
    <property type="match status" value="1"/>
</dbReference>
<dbReference type="InterPro" id="IPR027463">
    <property type="entry name" value="AcrB_DN_DC_subdom"/>
</dbReference>
<dbReference type="Gene3D" id="3.30.2090.10">
    <property type="entry name" value="Multidrug efflux transporter AcrB TolC docking domain, DN and DC subdomains"/>
    <property type="match status" value="2"/>
</dbReference>
<feature type="transmembrane region" description="Helical" evidence="1">
    <location>
        <begin position="463"/>
        <end position="486"/>
    </location>
</feature>
<dbReference type="InterPro" id="IPR001036">
    <property type="entry name" value="Acrflvin-R"/>
</dbReference>
<keyword evidence="3" id="KW-1185">Reference proteome</keyword>
<feature type="transmembrane region" description="Helical" evidence="1">
    <location>
        <begin position="335"/>
        <end position="354"/>
    </location>
</feature>
<protein>
    <submittedName>
        <fullName evidence="2">AcrB/AcrD/AcrF family protein</fullName>
    </submittedName>
</protein>
<feature type="transmembrane region" description="Helical" evidence="1">
    <location>
        <begin position="361"/>
        <end position="381"/>
    </location>
</feature>
<feature type="transmembrane region" description="Helical" evidence="1">
    <location>
        <begin position="860"/>
        <end position="880"/>
    </location>
</feature>
<feature type="transmembrane region" description="Helical" evidence="1">
    <location>
        <begin position="961"/>
        <end position="983"/>
    </location>
</feature>
<feature type="transmembrane region" description="Helical" evidence="1">
    <location>
        <begin position="989"/>
        <end position="1012"/>
    </location>
</feature>
<feature type="transmembrane region" description="Helical" evidence="1">
    <location>
        <begin position="887"/>
        <end position="908"/>
    </location>
</feature>
<keyword evidence="1" id="KW-0472">Membrane</keyword>